<dbReference type="Proteomes" id="UP000195305">
    <property type="component" value="Unassembled WGS sequence"/>
</dbReference>
<organism evidence="2 3">
    <name type="scientific">Massilimicrobiota timonensis</name>
    <dbReference type="NCBI Taxonomy" id="1776392"/>
    <lineage>
        <taxon>Bacteria</taxon>
        <taxon>Bacillati</taxon>
        <taxon>Bacillota</taxon>
        <taxon>Erysipelotrichia</taxon>
        <taxon>Erysipelotrichales</taxon>
        <taxon>Erysipelotrichaceae</taxon>
        <taxon>Massilimicrobiota</taxon>
    </lineage>
</organism>
<accession>A0A1Y4SPY8</accession>
<evidence type="ECO:0000313" key="3">
    <source>
        <dbReference type="Proteomes" id="UP000195305"/>
    </source>
</evidence>
<feature type="transmembrane region" description="Helical" evidence="1">
    <location>
        <begin position="21"/>
        <end position="40"/>
    </location>
</feature>
<name>A0A1Y4SPY8_9FIRM</name>
<feature type="transmembrane region" description="Helical" evidence="1">
    <location>
        <begin position="98"/>
        <end position="126"/>
    </location>
</feature>
<evidence type="ECO:0000256" key="1">
    <source>
        <dbReference type="SAM" id="Phobius"/>
    </source>
</evidence>
<gene>
    <name evidence="2" type="ORF">B5E75_12810</name>
</gene>
<keyword evidence="3" id="KW-1185">Reference proteome</keyword>
<feature type="transmembrane region" description="Helical" evidence="1">
    <location>
        <begin position="186"/>
        <end position="208"/>
    </location>
</feature>
<feature type="transmembrane region" description="Helical" evidence="1">
    <location>
        <begin position="283"/>
        <end position="299"/>
    </location>
</feature>
<feature type="transmembrane region" description="Helical" evidence="1">
    <location>
        <begin position="319"/>
        <end position="343"/>
    </location>
</feature>
<feature type="transmembrane region" description="Helical" evidence="1">
    <location>
        <begin position="259"/>
        <end position="276"/>
    </location>
</feature>
<proteinExistence type="predicted"/>
<evidence type="ECO:0000313" key="2">
    <source>
        <dbReference type="EMBL" id="OUQ31947.1"/>
    </source>
</evidence>
<comment type="caution">
    <text evidence="2">The sequence shown here is derived from an EMBL/GenBank/DDBJ whole genome shotgun (WGS) entry which is preliminary data.</text>
</comment>
<dbReference type="AlphaFoldDB" id="A0A1Y4SPY8"/>
<keyword evidence="1" id="KW-0472">Membrane</keyword>
<protein>
    <submittedName>
        <fullName evidence="2">Uncharacterized protein</fullName>
    </submittedName>
</protein>
<reference evidence="2 3" key="1">
    <citation type="journal article" date="2018" name="BMC Genomics">
        <title>Whole genome sequencing and function prediction of 133 gut anaerobes isolated from chicken caecum in pure cultures.</title>
        <authorList>
            <person name="Medvecky M."/>
            <person name="Cejkova D."/>
            <person name="Polansky O."/>
            <person name="Karasova D."/>
            <person name="Kubasova T."/>
            <person name="Cizek A."/>
            <person name="Rychlik I."/>
        </authorList>
    </citation>
    <scope>NUCLEOTIDE SEQUENCE [LARGE SCALE GENOMIC DNA]</scope>
    <source>
        <strain evidence="2 3">An13</strain>
    </source>
</reference>
<sequence length="376" mass="45014">MKTWLNIFKIQLYLRYPLKTLFIAFISMITFATLTIYMSINPLNILFTPEVMNIISTKLSLSYLSLLSLSGIITYLSYNGFLEDSAIFMSMIAKKINLFYIILAKISASLVYSIVPIIATFIINYFFTNLPIHILSMLILSEFMIFYIIYFLVYSLCNEKNFGLILAYTLVIFSIISVLIDIKLLFIMTLPLFILCSIFFYLHLNTILTNSMFNIRKEPFSYLKEKIDQFIYLTTYHITCFFSRYSNNYQFQAILYKDFYYFILHFPQLLILYLCLIPVPKEFVFVSYMCLQLSIYNFYRRIVVEDRQLLQLRLISYKAFFIFKFIILNIFNVIYSIIFYFIYPFSIYQILMNILIIFIIVLFNHVLSYFKLFRYI</sequence>
<feature type="transmembrane region" description="Helical" evidence="1">
    <location>
        <begin position="161"/>
        <end position="180"/>
    </location>
</feature>
<keyword evidence="1" id="KW-0812">Transmembrane</keyword>
<keyword evidence="1" id="KW-1133">Transmembrane helix</keyword>
<dbReference type="RefSeq" id="WP_087359922.1">
    <property type="nucleotide sequence ID" value="NZ_NFLJ01000048.1"/>
</dbReference>
<dbReference type="EMBL" id="NFLJ01000048">
    <property type="protein sequence ID" value="OUQ31947.1"/>
    <property type="molecule type" value="Genomic_DNA"/>
</dbReference>
<feature type="transmembrane region" description="Helical" evidence="1">
    <location>
        <begin position="132"/>
        <end position="154"/>
    </location>
</feature>
<feature type="transmembrane region" description="Helical" evidence="1">
    <location>
        <begin position="60"/>
        <end position="78"/>
    </location>
</feature>
<feature type="transmembrane region" description="Helical" evidence="1">
    <location>
        <begin position="350"/>
        <end position="370"/>
    </location>
</feature>